<evidence type="ECO:0000313" key="1">
    <source>
        <dbReference type="EMBL" id="CAB4573033.1"/>
    </source>
</evidence>
<dbReference type="Pfam" id="PF02021">
    <property type="entry name" value="UPF0102"/>
    <property type="match status" value="1"/>
</dbReference>
<dbReference type="NCBIfam" id="NF009150">
    <property type="entry name" value="PRK12497.1-3"/>
    <property type="match status" value="1"/>
</dbReference>
<dbReference type="Gene3D" id="3.40.1350.10">
    <property type="match status" value="1"/>
</dbReference>
<dbReference type="PANTHER" id="PTHR34039:SF1">
    <property type="entry name" value="UPF0102 PROTEIN YRAN"/>
    <property type="match status" value="1"/>
</dbReference>
<dbReference type="InterPro" id="IPR003509">
    <property type="entry name" value="UPF0102_YraN-like"/>
</dbReference>
<proteinExistence type="inferred from homology"/>
<name>A0A6J6EFC9_9ZZZZ</name>
<dbReference type="InterPro" id="IPR011335">
    <property type="entry name" value="Restrct_endonuc-II-like"/>
</dbReference>
<dbReference type="GO" id="GO:0003676">
    <property type="term" value="F:nucleic acid binding"/>
    <property type="evidence" value="ECO:0007669"/>
    <property type="project" value="InterPro"/>
</dbReference>
<reference evidence="1" key="1">
    <citation type="submission" date="2020-05" db="EMBL/GenBank/DDBJ databases">
        <authorList>
            <person name="Chiriac C."/>
            <person name="Salcher M."/>
            <person name="Ghai R."/>
            <person name="Kavagutti S V."/>
        </authorList>
    </citation>
    <scope>NUCLEOTIDE SEQUENCE</scope>
</reference>
<dbReference type="HAMAP" id="MF_00048">
    <property type="entry name" value="UPF0102"/>
    <property type="match status" value="1"/>
</dbReference>
<dbReference type="SUPFAM" id="SSF52980">
    <property type="entry name" value="Restriction endonuclease-like"/>
    <property type="match status" value="1"/>
</dbReference>
<dbReference type="NCBIfam" id="NF009154">
    <property type="entry name" value="PRK12497.3-3"/>
    <property type="match status" value="1"/>
</dbReference>
<sequence length="126" mass="13599">MGNQQLGRLGEDAAVTFLAAQQYVILDRNWRCRAGEIDIVAKEGDNLVFVEVKARSSLRFGHPFEAVTPTKLARLRSLSVLWRDAHPLTTGSSRIDVISVVLSGVRAGAGVGAASPQIEHLRGVHA</sequence>
<accession>A0A6J6EFC9</accession>
<dbReference type="CDD" id="cd20736">
    <property type="entry name" value="PoNe_Nuclease"/>
    <property type="match status" value="1"/>
</dbReference>
<gene>
    <name evidence="1" type="ORF">UFOPK1591_01411</name>
</gene>
<organism evidence="1">
    <name type="scientific">freshwater metagenome</name>
    <dbReference type="NCBI Taxonomy" id="449393"/>
    <lineage>
        <taxon>unclassified sequences</taxon>
        <taxon>metagenomes</taxon>
        <taxon>ecological metagenomes</taxon>
    </lineage>
</organism>
<dbReference type="EMBL" id="CAEZTD010000151">
    <property type="protein sequence ID" value="CAB4573033.1"/>
    <property type="molecule type" value="Genomic_DNA"/>
</dbReference>
<dbReference type="InterPro" id="IPR011856">
    <property type="entry name" value="tRNA_endonuc-like_dom_sf"/>
</dbReference>
<dbReference type="PANTHER" id="PTHR34039">
    <property type="entry name" value="UPF0102 PROTEIN YRAN"/>
    <property type="match status" value="1"/>
</dbReference>
<dbReference type="AlphaFoldDB" id="A0A6J6EFC9"/>
<protein>
    <submittedName>
        <fullName evidence="1">Unannotated protein</fullName>
    </submittedName>
</protein>